<sequence length="123" mass="14114">MKLKGHLKSNKKNNIEDHMKDHVKGLPETLESTSILLTDRTENLPRYINTVDQPVEDDFLLKNDNIEEIVAKLPDESSYVLETAHTTITYLQLIDEPAATEEILNNKEIIFIVQADKNEELVK</sequence>
<protein>
    <submittedName>
        <fullName evidence="2">22400_t:CDS:1</fullName>
    </submittedName>
</protein>
<organism evidence="2 3">
    <name type="scientific">Cetraspora pellucida</name>
    <dbReference type="NCBI Taxonomy" id="1433469"/>
    <lineage>
        <taxon>Eukaryota</taxon>
        <taxon>Fungi</taxon>
        <taxon>Fungi incertae sedis</taxon>
        <taxon>Mucoromycota</taxon>
        <taxon>Glomeromycotina</taxon>
        <taxon>Glomeromycetes</taxon>
        <taxon>Diversisporales</taxon>
        <taxon>Gigasporaceae</taxon>
        <taxon>Cetraspora</taxon>
    </lineage>
</organism>
<feature type="compositionally biased region" description="Basic and acidic residues" evidence="1">
    <location>
        <begin position="13"/>
        <end position="22"/>
    </location>
</feature>
<dbReference type="EMBL" id="CAJVQA010013071">
    <property type="protein sequence ID" value="CAG8721701.1"/>
    <property type="molecule type" value="Genomic_DNA"/>
</dbReference>
<evidence type="ECO:0000313" key="2">
    <source>
        <dbReference type="EMBL" id="CAG8721701.1"/>
    </source>
</evidence>
<accession>A0A9N9NCA2</accession>
<dbReference type="Proteomes" id="UP000789759">
    <property type="component" value="Unassembled WGS sequence"/>
</dbReference>
<name>A0A9N9NCA2_9GLOM</name>
<gene>
    <name evidence="2" type="ORF">CPELLU_LOCUS12939</name>
</gene>
<dbReference type="AlphaFoldDB" id="A0A9N9NCA2"/>
<feature type="compositionally biased region" description="Basic residues" evidence="1">
    <location>
        <begin position="1"/>
        <end position="11"/>
    </location>
</feature>
<feature type="region of interest" description="Disordered" evidence="1">
    <location>
        <begin position="1"/>
        <end position="22"/>
    </location>
</feature>
<proteinExistence type="predicted"/>
<evidence type="ECO:0000313" key="3">
    <source>
        <dbReference type="Proteomes" id="UP000789759"/>
    </source>
</evidence>
<evidence type="ECO:0000256" key="1">
    <source>
        <dbReference type="SAM" id="MobiDB-lite"/>
    </source>
</evidence>
<comment type="caution">
    <text evidence="2">The sequence shown here is derived from an EMBL/GenBank/DDBJ whole genome shotgun (WGS) entry which is preliminary data.</text>
</comment>
<reference evidence="2" key="1">
    <citation type="submission" date="2021-06" db="EMBL/GenBank/DDBJ databases">
        <authorList>
            <person name="Kallberg Y."/>
            <person name="Tangrot J."/>
            <person name="Rosling A."/>
        </authorList>
    </citation>
    <scope>NUCLEOTIDE SEQUENCE</scope>
    <source>
        <strain evidence="2">FL966</strain>
    </source>
</reference>
<keyword evidence="3" id="KW-1185">Reference proteome</keyword>
<dbReference type="OrthoDB" id="2439252at2759"/>